<evidence type="ECO:0000313" key="2">
    <source>
        <dbReference type="EMBL" id="KAF4341813.1"/>
    </source>
</evidence>
<feature type="region of interest" description="Disordered" evidence="1">
    <location>
        <begin position="1"/>
        <end position="94"/>
    </location>
</feature>
<feature type="region of interest" description="Disordered" evidence="1">
    <location>
        <begin position="465"/>
        <end position="498"/>
    </location>
</feature>
<evidence type="ECO:0000313" key="3">
    <source>
        <dbReference type="Proteomes" id="UP000730481"/>
    </source>
</evidence>
<organism evidence="2 3">
    <name type="scientific">Fusarium beomiforme</name>
    <dbReference type="NCBI Taxonomy" id="44412"/>
    <lineage>
        <taxon>Eukaryota</taxon>
        <taxon>Fungi</taxon>
        <taxon>Dikarya</taxon>
        <taxon>Ascomycota</taxon>
        <taxon>Pezizomycotina</taxon>
        <taxon>Sordariomycetes</taxon>
        <taxon>Hypocreomycetidae</taxon>
        <taxon>Hypocreales</taxon>
        <taxon>Nectriaceae</taxon>
        <taxon>Fusarium</taxon>
        <taxon>Fusarium burgessii species complex</taxon>
    </lineage>
</organism>
<feature type="compositionally biased region" description="Basic and acidic residues" evidence="1">
    <location>
        <begin position="24"/>
        <end position="48"/>
    </location>
</feature>
<evidence type="ECO:0008006" key="4">
    <source>
        <dbReference type="Google" id="ProtNLM"/>
    </source>
</evidence>
<dbReference type="Pfam" id="PF09421">
    <property type="entry name" value="FRQ"/>
    <property type="match status" value="1"/>
</dbReference>
<feature type="region of interest" description="Disordered" evidence="1">
    <location>
        <begin position="153"/>
        <end position="198"/>
    </location>
</feature>
<feature type="compositionally biased region" description="Polar residues" evidence="1">
    <location>
        <begin position="65"/>
        <end position="78"/>
    </location>
</feature>
<dbReference type="OrthoDB" id="2536795at2759"/>
<dbReference type="GO" id="GO:0007623">
    <property type="term" value="P:circadian rhythm"/>
    <property type="evidence" value="ECO:0007669"/>
    <property type="project" value="InterPro"/>
</dbReference>
<feature type="region of interest" description="Disordered" evidence="1">
    <location>
        <begin position="776"/>
        <end position="815"/>
    </location>
</feature>
<name>A0A9P5ANK1_9HYPO</name>
<reference evidence="2" key="1">
    <citation type="journal article" date="2017" name="Mycologia">
        <title>Fusarium algeriense, sp. nov., a novel toxigenic crown rot pathogen of durum wheat from Algeria is nested in the Fusarium burgessii species complex.</title>
        <authorList>
            <person name="Laraba I."/>
            <person name="Keddad A."/>
            <person name="Boureghda H."/>
            <person name="Abdallah N."/>
            <person name="Vaughan M.M."/>
            <person name="Proctor R.H."/>
            <person name="Busman M."/>
            <person name="O'Donnell K."/>
        </authorList>
    </citation>
    <scope>NUCLEOTIDE SEQUENCE</scope>
    <source>
        <strain evidence="2">NRRL 25174</strain>
    </source>
</reference>
<dbReference type="InterPro" id="IPR018554">
    <property type="entry name" value="FRQ"/>
</dbReference>
<dbReference type="EMBL" id="PVQB02000174">
    <property type="protein sequence ID" value="KAF4341813.1"/>
    <property type="molecule type" value="Genomic_DNA"/>
</dbReference>
<protein>
    <recommendedName>
        <fullName evidence="4">Frequency clock protein</fullName>
    </recommendedName>
</protein>
<feature type="region of interest" description="Disordered" evidence="1">
    <location>
        <begin position="301"/>
        <end position="320"/>
    </location>
</feature>
<evidence type="ECO:0000256" key="1">
    <source>
        <dbReference type="SAM" id="MobiDB-lite"/>
    </source>
</evidence>
<dbReference type="GO" id="GO:0005737">
    <property type="term" value="C:cytoplasm"/>
    <property type="evidence" value="ECO:0007669"/>
    <property type="project" value="InterPro"/>
</dbReference>
<dbReference type="Proteomes" id="UP000730481">
    <property type="component" value="Unassembled WGS sequence"/>
</dbReference>
<feature type="compositionally biased region" description="Polar residues" evidence="1">
    <location>
        <begin position="156"/>
        <end position="165"/>
    </location>
</feature>
<comment type="caution">
    <text evidence="2">The sequence shown here is derived from an EMBL/GenBank/DDBJ whole genome shotgun (WGS) entry which is preliminary data.</text>
</comment>
<feature type="compositionally biased region" description="Polar residues" evidence="1">
    <location>
        <begin position="487"/>
        <end position="497"/>
    </location>
</feature>
<reference evidence="2" key="2">
    <citation type="submission" date="2020-02" db="EMBL/GenBank/DDBJ databases">
        <title>Identification and distribution of gene clusters putatively required for synthesis of sphingolipid metabolism inhibitors in phylogenetically diverse species of the filamentous fungus Fusarium.</title>
        <authorList>
            <person name="Kim H.-S."/>
            <person name="Busman M."/>
            <person name="Brown D.W."/>
            <person name="Divon H."/>
            <person name="Uhlig S."/>
            <person name="Proctor R.H."/>
        </authorList>
    </citation>
    <scope>NUCLEOTIDE SEQUENCE</scope>
    <source>
        <strain evidence="2">NRRL 25174</strain>
    </source>
</reference>
<sequence length="815" mass="90042">MPSNQGSSHRTSPPTTDQSLHPHSLSDTHEPGPKNPPEWHNDSSHNDAIDVNVPFFQKESDLWNPENTENPNSHSQYQAALPIPPTARSSSGDDYRSVIDDLTLEIQQLRKKLKRYKQPGPASLRKDKLFEIKVHGLPQKKKRELEDILRDFATDLNGSPEGSSSQKKKKISPHNRDQIYSKSGIQRKHAPSSPGSSLLPADSAYASISAGADSSNTPFDLPILTSTQSSKGKVEDYLRDVPDGLYPQHVIMTDKERKSLVVHRLEQLFTGRSNSTDISKIPLMRPGGSFAMARIVADAQVADPSSAHEPPTHGIEPIREARILPLEKRSQGDESGLASNSKPSSLALPLSQQRPTRPSDLDPDRAQIPSENMNYIRHLDPLPPESLPRQQSIQDIRLDTEGWVSLILLYNLAQLHLFNVTPAFVRSAVSEISTRFQLSPDGHKIRWRGGLKGAQFSSYNSGYDTSEPLSAGNVDGSQKKGERQRASRFTSNKSQLGGLSKDMPAFDPQLCARVESFRYKPLFARQDSSDGDTSRDASGCSSVVMDNENPGESGLSLKYSARSAGKWQRHQGAITYYSGATFCTDLTGDPADLSPSTRALSSVQLGKDYQQPSEFAPSPQQITPRSFINYTQLIDRSQDLLQQTPAMVGDTNEVQGLMNDRSEQSSDIELDLIWSNDQQCIRQQPLEPCGLGGVRPDDHFVVFVNTKRPKKDILLRTSEPQIGRSNESKERSIHDRAAMSTSGPVLGGSGIKTMEEPRPIEIEYLSWHTERLTPVPLPSPTTFFPPFSTDSYTSGEDDNLSIDPYDAGSSEEDTS</sequence>
<dbReference type="GO" id="GO:0006355">
    <property type="term" value="P:regulation of DNA-templated transcription"/>
    <property type="evidence" value="ECO:0007669"/>
    <property type="project" value="InterPro"/>
</dbReference>
<feature type="compositionally biased region" description="Polar residues" evidence="1">
    <location>
        <begin position="337"/>
        <end position="356"/>
    </location>
</feature>
<feature type="region of interest" description="Disordered" evidence="1">
    <location>
        <begin position="525"/>
        <end position="549"/>
    </location>
</feature>
<proteinExistence type="predicted"/>
<feature type="region of interest" description="Disordered" evidence="1">
    <location>
        <begin position="329"/>
        <end position="367"/>
    </location>
</feature>
<accession>A0A9P5ANK1</accession>
<gene>
    <name evidence="2" type="ORF">FBEOM_4270</name>
</gene>
<keyword evidence="3" id="KW-1185">Reference proteome</keyword>
<dbReference type="GO" id="GO:0005634">
    <property type="term" value="C:nucleus"/>
    <property type="evidence" value="ECO:0007669"/>
    <property type="project" value="InterPro"/>
</dbReference>
<feature type="compositionally biased region" description="Low complexity" evidence="1">
    <location>
        <begin position="780"/>
        <end position="794"/>
    </location>
</feature>
<feature type="compositionally biased region" description="Polar residues" evidence="1">
    <location>
        <begin position="1"/>
        <end position="21"/>
    </location>
</feature>
<dbReference type="AlphaFoldDB" id="A0A9P5ANK1"/>